<keyword evidence="1" id="KW-0472">Membrane</keyword>
<accession>A0ABW2FXV6</accession>
<evidence type="ECO:0000313" key="2">
    <source>
        <dbReference type="EMBL" id="MFC7182061.1"/>
    </source>
</evidence>
<gene>
    <name evidence="2" type="ORF">ACFQMG_21150</name>
</gene>
<feature type="transmembrane region" description="Helical" evidence="1">
    <location>
        <begin position="80"/>
        <end position="96"/>
    </location>
</feature>
<sequence length="134" mass="13927">MLGLLWLLDGALQFQPFMLTTGFADQIIAPTADGQPAFVAGPVHWAADLSVAAPALWDVLFALTQLLLGAALLVPRTARLALVASVGWALSVWWLGEGLGGLAGGHALMLTGAPGAVLPPVCGSRRRRLARPGR</sequence>
<dbReference type="EMBL" id="JBHTAJ010000040">
    <property type="protein sequence ID" value="MFC7182061.1"/>
    <property type="molecule type" value="Genomic_DNA"/>
</dbReference>
<organism evidence="2 3">
    <name type="scientific">Kitasatospora paranensis</name>
    <dbReference type="NCBI Taxonomy" id="258053"/>
    <lineage>
        <taxon>Bacteria</taxon>
        <taxon>Bacillati</taxon>
        <taxon>Actinomycetota</taxon>
        <taxon>Actinomycetes</taxon>
        <taxon>Kitasatosporales</taxon>
        <taxon>Streptomycetaceae</taxon>
        <taxon>Kitasatospora</taxon>
    </lineage>
</organism>
<keyword evidence="1" id="KW-0812">Transmembrane</keyword>
<reference evidence="3" key="1">
    <citation type="journal article" date="2019" name="Int. J. Syst. Evol. Microbiol.">
        <title>The Global Catalogue of Microorganisms (GCM) 10K type strain sequencing project: providing services to taxonomists for standard genome sequencing and annotation.</title>
        <authorList>
            <consortium name="The Broad Institute Genomics Platform"/>
            <consortium name="The Broad Institute Genome Sequencing Center for Infectious Disease"/>
            <person name="Wu L."/>
            <person name="Ma J."/>
        </authorList>
    </citation>
    <scope>NUCLEOTIDE SEQUENCE [LARGE SCALE GENOMIC DNA]</scope>
    <source>
        <strain evidence="3">CGMCC 1.12859</strain>
    </source>
</reference>
<proteinExistence type="predicted"/>
<keyword evidence="3" id="KW-1185">Reference proteome</keyword>
<protein>
    <submittedName>
        <fullName evidence="2">Uncharacterized protein</fullName>
    </submittedName>
</protein>
<feature type="transmembrane region" description="Helical" evidence="1">
    <location>
        <begin position="55"/>
        <end position="73"/>
    </location>
</feature>
<comment type="caution">
    <text evidence="2">The sequence shown here is derived from an EMBL/GenBank/DDBJ whole genome shotgun (WGS) entry which is preliminary data.</text>
</comment>
<keyword evidence="1" id="KW-1133">Transmembrane helix</keyword>
<evidence type="ECO:0000256" key="1">
    <source>
        <dbReference type="SAM" id="Phobius"/>
    </source>
</evidence>
<name>A0ABW2FXV6_9ACTN</name>
<dbReference type="Proteomes" id="UP001596435">
    <property type="component" value="Unassembled WGS sequence"/>
</dbReference>
<evidence type="ECO:0000313" key="3">
    <source>
        <dbReference type="Proteomes" id="UP001596435"/>
    </source>
</evidence>
<feature type="transmembrane region" description="Helical" evidence="1">
    <location>
        <begin position="102"/>
        <end position="122"/>
    </location>
</feature>